<keyword evidence="4" id="KW-1185">Reference proteome</keyword>
<dbReference type="EMBL" id="JZBS01002824">
    <property type="protein sequence ID" value="KKK17130.1"/>
    <property type="molecule type" value="Genomic_DNA"/>
</dbReference>
<organism evidence="3 4">
    <name type="scientific">Aspergillus rambellii</name>
    <dbReference type="NCBI Taxonomy" id="308745"/>
    <lineage>
        <taxon>Eukaryota</taxon>
        <taxon>Fungi</taxon>
        <taxon>Dikarya</taxon>
        <taxon>Ascomycota</taxon>
        <taxon>Pezizomycotina</taxon>
        <taxon>Eurotiomycetes</taxon>
        <taxon>Eurotiomycetidae</taxon>
        <taxon>Eurotiales</taxon>
        <taxon>Aspergillaceae</taxon>
        <taxon>Aspergillus</taxon>
        <taxon>Aspergillus subgen. Nidulantes</taxon>
    </lineage>
</organism>
<dbReference type="Gene3D" id="1.20.225.20">
    <property type="entry name" value="Ub domain-containing protein, DC-UbP/UBTD2, N-terminal domain"/>
    <property type="match status" value="1"/>
</dbReference>
<evidence type="ECO:0000256" key="1">
    <source>
        <dbReference type="SAM" id="MobiDB-lite"/>
    </source>
</evidence>
<feature type="domain" description="DC-UbP/UBTD2 N-terminal" evidence="2">
    <location>
        <begin position="78"/>
        <end position="178"/>
    </location>
</feature>
<gene>
    <name evidence="3" type="ORF">ARAM_002760</name>
</gene>
<comment type="caution">
    <text evidence="3">The sequence shown here is derived from an EMBL/GenBank/DDBJ whole genome shotgun (WGS) entry which is preliminary data.</text>
</comment>
<dbReference type="InterPro" id="IPR029071">
    <property type="entry name" value="Ubiquitin-like_domsf"/>
</dbReference>
<dbReference type="Proteomes" id="UP000034291">
    <property type="component" value="Unassembled WGS sequence"/>
</dbReference>
<reference evidence="3 4" key="1">
    <citation type="submission" date="2015-02" db="EMBL/GenBank/DDBJ databases">
        <title>Draft Genome Sequences of Two Closely-Related Aflatoxigenic Aspergillus Species Obtained from the Cote d'Ivoire.</title>
        <authorList>
            <person name="Moore G.G."/>
            <person name="Beltz S.B."/>
            <person name="Mack B.M."/>
        </authorList>
    </citation>
    <scope>NUCLEOTIDE SEQUENCE [LARGE SCALE GENOMIC DNA]</scope>
    <source>
        <strain evidence="3 4">SRRC1468</strain>
    </source>
</reference>
<evidence type="ECO:0000313" key="3">
    <source>
        <dbReference type="EMBL" id="KKK17130.1"/>
    </source>
</evidence>
<sequence length="318" mass="34910">MPLISTSALPTNLLAVQYATQEETDPATAAPPAHHPSSHNHHHPVASTIAPAGPVAASSHLVQPSAATHNLPLGEHFNAPIRCHIWRSKRRRWTRALLDQERKEFFETRVTGRPEVWTALSVALSFMRVGDLVTAQSIIDAAGITVPTGDLCQGCYDEQGALYRLPQCIVSDPENIARSLRLTMTDDHDDDDDVDVGFETDDGKLSLNEASGDELIADDVERERRRDEKGKTSERDLILVKARLSDRGGPDIVISVAKSQNVGFIARKVQQEAGISRMHRVRIAYLGKILKEQTPLVDQGWKPGHVVNALVATRPLSS</sequence>
<evidence type="ECO:0000313" key="4">
    <source>
        <dbReference type="Proteomes" id="UP000034291"/>
    </source>
</evidence>
<protein>
    <recommendedName>
        <fullName evidence="2">DC-UbP/UBTD2 N-terminal domain-containing protein</fullName>
    </recommendedName>
</protein>
<name>A0A0F8WH82_9EURO</name>
<dbReference type="Pfam" id="PF16455">
    <property type="entry name" value="UBD"/>
    <property type="match status" value="1"/>
</dbReference>
<dbReference type="OrthoDB" id="1640476at2759"/>
<dbReference type="InterPro" id="IPR039869">
    <property type="entry name" value="UBTD1/2"/>
</dbReference>
<feature type="region of interest" description="Disordered" evidence="1">
    <location>
        <begin position="22"/>
        <end position="48"/>
    </location>
</feature>
<dbReference type="STRING" id="308745.A0A0F8WH82"/>
<proteinExistence type="predicted"/>
<accession>A0A0F8WH82</accession>
<dbReference type="AlphaFoldDB" id="A0A0F8WH82"/>
<dbReference type="InterPro" id="IPR032752">
    <property type="entry name" value="DC-UbP/UBTD2_N"/>
</dbReference>
<evidence type="ECO:0000259" key="2">
    <source>
        <dbReference type="Pfam" id="PF16455"/>
    </source>
</evidence>
<dbReference type="SUPFAM" id="SSF54236">
    <property type="entry name" value="Ubiquitin-like"/>
    <property type="match status" value="1"/>
</dbReference>
<dbReference type="InterPro" id="IPR038169">
    <property type="entry name" value="DC-UbP/UBTD2_N_sf"/>
</dbReference>
<dbReference type="PANTHER" id="PTHR13609">
    <property type="entry name" value="UBIQUITIN DOMAIN CONTAINING 1 PROTEIN-RELATED"/>
    <property type="match status" value="1"/>
</dbReference>